<evidence type="ECO:0000256" key="4">
    <source>
        <dbReference type="ARBA" id="ARBA00022989"/>
    </source>
</evidence>
<dbReference type="PANTHER" id="PTHR36115:SF6">
    <property type="entry name" value="PROLINE-RICH ANTIGEN HOMOLOG"/>
    <property type="match status" value="1"/>
</dbReference>
<accession>A0A849C5S7</accession>
<feature type="transmembrane region" description="Helical" evidence="7">
    <location>
        <begin position="102"/>
        <end position="123"/>
    </location>
</feature>
<organism evidence="9 10">
    <name type="scientific">Nocardia uniformis</name>
    <dbReference type="NCBI Taxonomy" id="53432"/>
    <lineage>
        <taxon>Bacteria</taxon>
        <taxon>Bacillati</taxon>
        <taxon>Actinomycetota</taxon>
        <taxon>Actinomycetes</taxon>
        <taxon>Mycobacteriales</taxon>
        <taxon>Nocardiaceae</taxon>
        <taxon>Nocardia</taxon>
    </lineage>
</organism>
<keyword evidence="10" id="KW-1185">Reference proteome</keyword>
<feature type="transmembrane region" description="Helical" evidence="7">
    <location>
        <begin position="143"/>
        <end position="166"/>
    </location>
</feature>
<protein>
    <submittedName>
        <fullName evidence="9">RDD family protein</fullName>
    </submittedName>
</protein>
<proteinExistence type="predicted"/>
<evidence type="ECO:0000259" key="8">
    <source>
        <dbReference type="Pfam" id="PF06271"/>
    </source>
</evidence>
<dbReference type="InterPro" id="IPR051791">
    <property type="entry name" value="Pra-immunoreactive"/>
</dbReference>
<evidence type="ECO:0000313" key="9">
    <source>
        <dbReference type="EMBL" id="NNH71695.1"/>
    </source>
</evidence>
<dbReference type="RefSeq" id="WP_067519704.1">
    <property type="nucleotide sequence ID" value="NZ_JABELX010000006.1"/>
</dbReference>
<feature type="compositionally biased region" description="Low complexity" evidence="6">
    <location>
        <begin position="7"/>
        <end position="74"/>
    </location>
</feature>
<dbReference type="EMBL" id="JABELX010000006">
    <property type="protein sequence ID" value="NNH71695.1"/>
    <property type="molecule type" value="Genomic_DNA"/>
</dbReference>
<keyword evidence="2" id="KW-1003">Cell membrane</keyword>
<dbReference type="InterPro" id="IPR010432">
    <property type="entry name" value="RDD"/>
</dbReference>
<reference evidence="9 10" key="1">
    <citation type="submission" date="2020-05" db="EMBL/GenBank/DDBJ databases">
        <title>MicrobeNet Type strains.</title>
        <authorList>
            <person name="Nicholson A.C."/>
        </authorList>
    </citation>
    <scope>NUCLEOTIDE SEQUENCE [LARGE SCALE GENOMIC DNA]</scope>
    <source>
        <strain evidence="9 10">JCM 3224</strain>
    </source>
</reference>
<evidence type="ECO:0000256" key="2">
    <source>
        <dbReference type="ARBA" id="ARBA00022475"/>
    </source>
</evidence>
<dbReference type="GO" id="GO:0005886">
    <property type="term" value="C:plasma membrane"/>
    <property type="evidence" value="ECO:0007669"/>
    <property type="project" value="UniProtKB-SubCell"/>
</dbReference>
<dbReference type="Pfam" id="PF06271">
    <property type="entry name" value="RDD"/>
    <property type="match status" value="1"/>
</dbReference>
<evidence type="ECO:0000256" key="7">
    <source>
        <dbReference type="SAM" id="Phobius"/>
    </source>
</evidence>
<keyword evidence="3 7" id="KW-0812">Transmembrane</keyword>
<sequence>MSYPNNPYGQQPQQPQQPGYGYQPQPAPGQGAPQPAYGAPQPAYGAPQPGYGAPQQPYGAPQQPYGAPQSGYGAPQPPYGGQPGYGAPMPAYADWGHRAGAYLIDALMFALPAVILQVLAGSIGTEKVVCTTSTTVRCTGGGYSGLGMFLLLLAFVAGIGGMAFLAHREGTTGQTPGKKILGIRTIRESDGQLLGFGTAFGRKLAHIADALPCYVGFLWPLWDAKKQTFADKIVGSIVVKA</sequence>
<evidence type="ECO:0000256" key="5">
    <source>
        <dbReference type="ARBA" id="ARBA00023136"/>
    </source>
</evidence>
<dbReference type="PANTHER" id="PTHR36115">
    <property type="entry name" value="PROLINE-RICH ANTIGEN HOMOLOG-RELATED"/>
    <property type="match status" value="1"/>
</dbReference>
<evidence type="ECO:0000256" key="1">
    <source>
        <dbReference type="ARBA" id="ARBA00004651"/>
    </source>
</evidence>
<name>A0A849C5S7_9NOCA</name>
<gene>
    <name evidence="9" type="ORF">HLB23_17815</name>
</gene>
<keyword evidence="5 7" id="KW-0472">Membrane</keyword>
<evidence type="ECO:0000256" key="6">
    <source>
        <dbReference type="SAM" id="MobiDB-lite"/>
    </source>
</evidence>
<evidence type="ECO:0000313" key="10">
    <source>
        <dbReference type="Proteomes" id="UP000586827"/>
    </source>
</evidence>
<feature type="domain" description="RDD" evidence="8">
    <location>
        <begin position="92"/>
        <end position="234"/>
    </location>
</feature>
<dbReference type="Proteomes" id="UP000586827">
    <property type="component" value="Unassembled WGS sequence"/>
</dbReference>
<comment type="caution">
    <text evidence="9">The sequence shown here is derived from an EMBL/GenBank/DDBJ whole genome shotgun (WGS) entry which is preliminary data.</text>
</comment>
<comment type="subcellular location">
    <subcellularLocation>
        <location evidence="1">Cell membrane</location>
        <topology evidence="1">Multi-pass membrane protein</topology>
    </subcellularLocation>
</comment>
<feature type="region of interest" description="Disordered" evidence="6">
    <location>
        <begin position="1"/>
        <end position="79"/>
    </location>
</feature>
<dbReference type="AlphaFoldDB" id="A0A849C5S7"/>
<evidence type="ECO:0000256" key="3">
    <source>
        <dbReference type="ARBA" id="ARBA00022692"/>
    </source>
</evidence>
<keyword evidence="4 7" id="KW-1133">Transmembrane helix</keyword>